<dbReference type="AlphaFoldDB" id="A0AAE0W3A9"/>
<keyword evidence="1" id="KW-0812">Transmembrane</keyword>
<reference evidence="2" key="1">
    <citation type="journal article" date="2021" name="Genome Biol. Evol.">
        <title>A High-Quality Reference Genome for a Parasitic Bivalve with Doubly Uniparental Inheritance (Bivalvia: Unionida).</title>
        <authorList>
            <person name="Smith C.H."/>
        </authorList>
    </citation>
    <scope>NUCLEOTIDE SEQUENCE</scope>
    <source>
        <strain evidence="2">CHS0354</strain>
    </source>
</reference>
<dbReference type="EMBL" id="JAEAOA010000266">
    <property type="protein sequence ID" value="KAK3598710.1"/>
    <property type="molecule type" value="Genomic_DNA"/>
</dbReference>
<keyword evidence="1" id="KW-1133">Transmembrane helix</keyword>
<name>A0AAE0W3A9_9BIVA</name>
<protein>
    <submittedName>
        <fullName evidence="2">Uncharacterized protein</fullName>
    </submittedName>
</protein>
<dbReference type="Proteomes" id="UP001195483">
    <property type="component" value="Unassembled WGS sequence"/>
</dbReference>
<gene>
    <name evidence="2" type="ORF">CHS0354_003270</name>
</gene>
<sequence length="59" mass="6075">MRKNRILRLLAGGLATAAGALMVTGTIVYGAKTADFQADAYHAGYTLSAFMSGLIAIVA</sequence>
<keyword evidence="3" id="KW-1185">Reference proteome</keyword>
<keyword evidence="1" id="KW-0472">Membrane</keyword>
<organism evidence="2 3">
    <name type="scientific">Potamilus streckersoni</name>
    <dbReference type="NCBI Taxonomy" id="2493646"/>
    <lineage>
        <taxon>Eukaryota</taxon>
        <taxon>Metazoa</taxon>
        <taxon>Spiralia</taxon>
        <taxon>Lophotrochozoa</taxon>
        <taxon>Mollusca</taxon>
        <taxon>Bivalvia</taxon>
        <taxon>Autobranchia</taxon>
        <taxon>Heteroconchia</taxon>
        <taxon>Palaeoheterodonta</taxon>
        <taxon>Unionida</taxon>
        <taxon>Unionoidea</taxon>
        <taxon>Unionidae</taxon>
        <taxon>Ambleminae</taxon>
        <taxon>Lampsilini</taxon>
        <taxon>Potamilus</taxon>
    </lineage>
</organism>
<comment type="caution">
    <text evidence="2">The sequence shown here is derived from an EMBL/GenBank/DDBJ whole genome shotgun (WGS) entry which is preliminary data.</text>
</comment>
<evidence type="ECO:0000313" key="3">
    <source>
        <dbReference type="Proteomes" id="UP001195483"/>
    </source>
</evidence>
<evidence type="ECO:0000256" key="1">
    <source>
        <dbReference type="SAM" id="Phobius"/>
    </source>
</evidence>
<feature type="non-terminal residue" evidence="2">
    <location>
        <position position="59"/>
    </location>
</feature>
<proteinExistence type="predicted"/>
<reference evidence="2" key="3">
    <citation type="submission" date="2023-05" db="EMBL/GenBank/DDBJ databases">
        <authorList>
            <person name="Smith C.H."/>
        </authorList>
    </citation>
    <scope>NUCLEOTIDE SEQUENCE</scope>
    <source>
        <strain evidence="2">CHS0354</strain>
        <tissue evidence="2">Mantle</tissue>
    </source>
</reference>
<evidence type="ECO:0000313" key="2">
    <source>
        <dbReference type="EMBL" id="KAK3598710.1"/>
    </source>
</evidence>
<feature type="transmembrane region" description="Helical" evidence="1">
    <location>
        <begin position="40"/>
        <end position="58"/>
    </location>
</feature>
<accession>A0AAE0W3A9</accession>
<reference evidence="2" key="2">
    <citation type="journal article" date="2021" name="Genome Biol. Evol.">
        <title>Developing a high-quality reference genome for a parasitic bivalve with doubly uniparental inheritance (Bivalvia: Unionida).</title>
        <authorList>
            <person name="Smith C.H."/>
        </authorList>
    </citation>
    <scope>NUCLEOTIDE SEQUENCE</scope>
    <source>
        <strain evidence="2">CHS0354</strain>
        <tissue evidence="2">Mantle</tissue>
    </source>
</reference>